<dbReference type="Proteomes" id="UP000192578">
    <property type="component" value="Unassembled WGS sequence"/>
</dbReference>
<evidence type="ECO:0000313" key="2">
    <source>
        <dbReference type="Proteomes" id="UP000192578"/>
    </source>
</evidence>
<evidence type="ECO:0000313" key="1">
    <source>
        <dbReference type="EMBL" id="OWA49925.1"/>
    </source>
</evidence>
<gene>
    <name evidence="1" type="ORF">BV898_14459</name>
</gene>
<accession>A0A9X6RJK7</accession>
<name>A0A9X6RJK7_HYPEX</name>
<dbReference type="OrthoDB" id="10658218at2759"/>
<reference evidence="2" key="1">
    <citation type="submission" date="2017-01" db="EMBL/GenBank/DDBJ databases">
        <title>Comparative genomics of anhydrobiosis in the tardigrade Hypsibius dujardini.</title>
        <authorList>
            <person name="Yoshida Y."/>
            <person name="Koutsovoulos G."/>
            <person name="Laetsch D."/>
            <person name="Stevens L."/>
            <person name="Kumar S."/>
            <person name="Horikawa D."/>
            <person name="Ishino K."/>
            <person name="Komine S."/>
            <person name="Tomita M."/>
            <person name="Blaxter M."/>
            <person name="Arakawa K."/>
        </authorList>
    </citation>
    <scope>NUCLEOTIDE SEQUENCE [LARGE SCALE GENOMIC DNA]</scope>
    <source>
        <strain evidence="2">Z151</strain>
    </source>
</reference>
<protein>
    <submittedName>
        <fullName evidence="1">Uncharacterized protein</fullName>
    </submittedName>
</protein>
<dbReference type="EMBL" id="MTYJ01000177">
    <property type="protein sequence ID" value="OWA49925.1"/>
    <property type="molecule type" value="Genomic_DNA"/>
</dbReference>
<keyword evidence="2" id="KW-1185">Reference proteome</keyword>
<comment type="caution">
    <text evidence="1">The sequence shown here is derived from an EMBL/GenBank/DDBJ whole genome shotgun (WGS) entry which is preliminary data.</text>
</comment>
<dbReference type="AlphaFoldDB" id="A0A9X6RJK7"/>
<organism evidence="1 2">
    <name type="scientific">Hypsibius exemplaris</name>
    <name type="common">Freshwater tardigrade</name>
    <dbReference type="NCBI Taxonomy" id="2072580"/>
    <lineage>
        <taxon>Eukaryota</taxon>
        <taxon>Metazoa</taxon>
        <taxon>Ecdysozoa</taxon>
        <taxon>Tardigrada</taxon>
        <taxon>Eutardigrada</taxon>
        <taxon>Parachela</taxon>
        <taxon>Hypsibioidea</taxon>
        <taxon>Hypsibiidae</taxon>
        <taxon>Hypsibius</taxon>
    </lineage>
</organism>
<proteinExistence type="predicted"/>
<sequence>MGGKLTGKQDRGAPVRLCGAPMRCASAVRLCGAPVRCANAVRQCGAPMRCACAVRQCGAPVRCAYAVRQCASAVRQCGAPMRCACAVHVYIPFHFASHLSYFSCAPGQQGCGVSVLLRKLLFFEAK</sequence>